<dbReference type="Pfam" id="PF02536">
    <property type="entry name" value="mTERF"/>
    <property type="match status" value="3"/>
</dbReference>
<dbReference type="InterPro" id="IPR038538">
    <property type="entry name" value="MTERF_sf"/>
</dbReference>
<dbReference type="Proteomes" id="UP001187192">
    <property type="component" value="Unassembled WGS sequence"/>
</dbReference>
<dbReference type="GO" id="GO:0006353">
    <property type="term" value="P:DNA-templated transcription termination"/>
    <property type="evidence" value="ECO:0007669"/>
    <property type="project" value="UniProtKB-KW"/>
</dbReference>
<dbReference type="AlphaFoldDB" id="A0AA88DUT1"/>
<protein>
    <submittedName>
        <fullName evidence="4">Uncharacterized protein</fullName>
    </submittedName>
</protein>
<evidence type="ECO:0000313" key="5">
    <source>
        <dbReference type="Proteomes" id="UP001187192"/>
    </source>
</evidence>
<keyword evidence="2" id="KW-0806">Transcription termination</keyword>
<evidence type="ECO:0000313" key="4">
    <source>
        <dbReference type="EMBL" id="GMN62387.1"/>
    </source>
</evidence>
<evidence type="ECO:0000256" key="1">
    <source>
        <dbReference type="ARBA" id="ARBA00007692"/>
    </source>
</evidence>
<comment type="similarity">
    <text evidence="1">Belongs to the mTERF family.</text>
</comment>
<keyword evidence="3" id="KW-0809">Transit peptide</keyword>
<dbReference type="FunFam" id="1.25.70.10:FF:000001">
    <property type="entry name" value="Mitochondrial transcription termination factor-like"/>
    <property type="match status" value="1"/>
</dbReference>
<comment type="caution">
    <text evidence="4">The sequence shown here is derived from an EMBL/GenBank/DDBJ whole genome shotgun (WGS) entry which is preliminary data.</text>
</comment>
<dbReference type="Gene3D" id="1.25.70.10">
    <property type="entry name" value="Transcription termination factor 3, mitochondrial"/>
    <property type="match status" value="1"/>
</dbReference>
<keyword evidence="2" id="KW-0805">Transcription regulation</keyword>
<name>A0AA88DUT1_FICCA</name>
<keyword evidence="5" id="KW-1185">Reference proteome</keyword>
<dbReference type="EMBL" id="BTGU01000128">
    <property type="protein sequence ID" value="GMN62387.1"/>
    <property type="molecule type" value="Genomic_DNA"/>
</dbReference>
<keyword evidence="2" id="KW-0804">Transcription</keyword>
<dbReference type="InterPro" id="IPR003690">
    <property type="entry name" value="MTERF"/>
</dbReference>
<sequence length="450" mass="51560">MSGRRANPLNSRLRVLLRILPISSANSITQGISSHQFVSSFHTCSISKSVSHFLCKSILYRSCSVRTLPPTSENLIVFPLRCLSSCSNQQSFTVTYLVRSLGFSPQSAFSVSKSVNLKSPEKPDKVINLFKKYGFTQTQISSLVSRSPRLLSFDAEKTILPKFEFFEHKGISGPEVAKLLTAFPRILSTSLAKQIVPSYDFFSNLFHSGEMVIAVFHRYPDILTQNIEKFVSPKIDILREHRVSDSNITRLVILNPRVFTLSLDKFRKTVEKVGEMGFDSSKRTVVVAVHVFISMSESTWKSKVDAYKKWGWSEEEVLKAFRWRPWCMTLSDNKIVATMDFFINKMGLTPCLIAKYPRFLSYSLKKRLIPRSFVFQVLLSKGLVKKEVNLSALFDSLEKKFLQKFVAPYKKEAPELLERYKEKLNLFNGLLVDKFMCKAKWEPEENNCIE</sequence>
<gene>
    <name evidence="4" type="ORF">TIFTF001_031466</name>
</gene>
<reference evidence="4" key="1">
    <citation type="submission" date="2023-07" db="EMBL/GenBank/DDBJ databases">
        <title>draft genome sequence of fig (Ficus carica).</title>
        <authorList>
            <person name="Takahashi T."/>
            <person name="Nishimura K."/>
        </authorList>
    </citation>
    <scope>NUCLEOTIDE SEQUENCE</scope>
</reference>
<evidence type="ECO:0000256" key="3">
    <source>
        <dbReference type="ARBA" id="ARBA00022946"/>
    </source>
</evidence>
<evidence type="ECO:0000256" key="2">
    <source>
        <dbReference type="ARBA" id="ARBA00022472"/>
    </source>
</evidence>
<dbReference type="PANTHER" id="PTHR13068:SF166">
    <property type="entry name" value="TRANSCRIPTION TERMINATION FACTOR MTERF15, MITOCHONDRIAL-LIKE"/>
    <property type="match status" value="1"/>
</dbReference>
<organism evidence="4 5">
    <name type="scientific">Ficus carica</name>
    <name type="common">Common fig</name>
    <dbReference type="NCBI Taxonomy" id="3494"/>
    <lineage>
        <taxon>Eukaryota</taxon>
        <taxon>Viridiplantae</taxon>
        <taxon>Streptophyta</taxon>
        <taxon>Embryophyta</taxon>
        <taxon>Tracheophyta</taxon>
        <taxon>Spermatophyta</taxon>
        <taxon>Magnoliopsida</taxon>
        <taxon>eudicotyledons</taxon>
        <taxon>Gunneridae</taxon>
        <taxon>Pentapetalae</taxon>
        <taxon>rosids</taxon>
        <taxon>fabids</taxon>
        <taxon>Rosales</taxon>
        <taxon>Moraceae</taxon>
        <taxon>Ficeae</taxon>
        <taxon>Ficus</taxon>
    </lineage>
</organism>
<dbReference type="SMART" id="SM00733">
    <property type="entry name" value="Mterf"/>
    <property type="match status" value="8"/>
</dbReference>
<dbReference type="GO" id="GO:0003676">
    <property type="term" value="F:nucleic acid binding"/>
    <property type="evidence" value="ECO:0007669"/>
    <property type="project" value="InterPro"/>
</dbReference>
<dbReference type="PANTHER" id="PTHR13068">
    <property type="entry name" value="CGI-12 PROTEIN-RELATED"/>
    <property type="match status" value="1"/>
</dbReference>
<proteinExistence type="inferred from homology"/>
<accession>A0AA88DUT1</accession>